<dbReference type="RefSeq" id="WP_073169402.1">
    <property type="nucleotide sequence ID" value="NZ_FQZE01000016.1"/>
</dbReference>
<gene>
    <name evidence="2" type="ORF">SAMN05444280_11614</name>
</gene>
<feature type="transmembrane region" description="Helical" evidence="1">
    <location>
        <begin position="69"/>
        <end position="90"/>
    </location>
</feature>
<evidence type="ECO:0000313" key="2">
    <source>
        <dbReference type="EMBL" id="SHJ31371.1"/>
    </source>
</evidence>
<evidence type="ECO:0008006" key="4">
    <source>
        <dbReference type="Google" id="ProtNLM"/>
    </source>
</evidence>
<proteinExistence type="predicted"/>
<sequence>MKPNRKWLFLLFVIVVGIMATGCATHSPEEIADPPGFLYGLLHGFIIFFSFIISLFTDYEIYAFPNSGGWYNFGFLLGVMFFFGGGGAGAKKRRR</sequence>
<organism evidence="2 3">
    <name type="scientific">Tangfeifania diversioriginum</name>
    <dbReference type="NCBI Taxonomy" id="1168035"/>
    <lineage>
        <taxon>Bacteria</taxon>
        <taxon>Pseudomonadati</taxon>
        <taxon>Bacteroidota</taxon>
        <taxon>Bacteroidia</taxon>
        <taxon>Marinilabiliales</taxon>
        <taxon>Prolixibacteraceae</taxon>
        <taxon>Tangfeifania</taxon>
    </lineage>
</organism>
<dbReference type="STRING" id="1168035.SAMN05444280_11614"/>
<keyword evidence="3" id="KW-1185">Reference proteome</keyword>
<protein>
    <recommendedName>
        <fullName evidence="4">Lipoprotein</fullName>
    </recommendedName>
</protein>
<reference evidence="2 3" key="1">
    <citation type="submission" date="2016-11" db="EMBL/GenBank/DDBJ databases">
        <authorList>
            <person name="Jaros S."/>
            <person name="Januszkiewicz K."/>
            <person name="Wedrychowicz H."/>
        </authorList>
    </citation>
    <scope>NUCLEOTIDE SEQUENCE [LARGE SCALE GENOMIC DNA]</scope>
    <source>
        <strain evidence="2 3">DSM 27063</strain>
    </source>
</reference>
<keyword evidence="1" id="KW-0812">Transmembrane</keyword>
<dbReference type="PROSITE" id="PS51257">
    <property type="entry name" value="PROKAR_LIPOPROTEIN"/>
    <property type="match status" value="1"/>
</dbReference>
<evidence type="ECO:0000256" key="1">
    <source>
        <dbReference type="SAM" id="Phobius"/>
    </source>
</evidence>
<dbReference type="EMBL" id="FQZE01000016">
    <property type="protein sequence ID" value="SHJ31371.1"/>
    <property type="molecule type" value="Genomic_DNA"/>
</dbReference>
<keyword evidence="1" id="KW-0472">Membrane</keyword>
<feature type="transmembrane region" description="Helical" evidence="1">
    <location>
        <begin position="6"/>
        <end position="25"/>
    </location>
</feature>
<feature type="transmembrane region" description="Helical" evidence="1">
    <location>
        <begin position="37"/>
        <end position="57"/>
    </location>
</feature>
<evidence type="ECO:0000313" key="3">
    <source>
        <dbReference type="Proteomes" id="UP000184050"/>
    </source>
</evidence>
<accession>A0A1M6IA82</accession>
<name>A0A1M6IA82_9BACT</name>
<dbReference type="AlphaFoldDB" id="A0A1M6IA82"/>
<keyword evidence="1" id="KW-1133">Transmembrane helix</keyword>
<dbReference type="Proteomes" id="UP000184050">
    <property type="component" value="Unassembled WGS sequence"/>
</dbReference>